<evidence type="ECO:0000256" key="1">
    <source>
        <dbReference type="ARBA" id="ARBA00005417"/>
    </source>
</evidence>
<dbReference type="RefSeq" id="WP_204010052.1">
    <property type="nucleotide sequence ID" value="NZ_BOOG01000004.1"/>
</dbReference>
<evidence type="ECO:0000256" key="5">
    <source>
        <dbReference type="SAM" id="MobiDB-lite"/>
    </source>
</evidence>
<dbReference type="InterPro" id="IPR050319">
    <property type="entry name" value="ABC_transp_ATP-bind"/>
</dbReference>
<dbReference type="InterPro" id="IPR003439">
    <property type="entry name" value="ABC_transporter-like_ATP-bd"/>
</dbReference>
<dbReference type="Proteomes" id="UP000610966">
    <property type="component" value="Unassembled WGS sequence"/>
</dbReference>
<dbReference type="SUPFAM" id="SSF52540">
    <property type="entry name" value="P-loop containing nucleoside triphosphate hydrolases"/>
    <property type="match status" value="1"/>
</dbReference>
<dbReference type="AlphaFoldDB" id="A0A8J3R428"/>
<keyword evidence="4 7" id="KW-0067">ATP-binding</keyword>
<dbReference type="CDD" id="cd03257">
    <property type="entry name" value="ABC_NikE_OppD_transporters"/>
    <property type="match status" value="1"/>
</dbReference>
<evidence type="ECO:0000256" key="4">
    <source>
        <dbReference type="ARBA" id="ARBA00022840"/>
    </source>
</evidence>
<dbReference type="Gene3D" id="3.40.50.300">
    <property type="entry name" value="P-loop containing nucleotide triphosphate hydrolases"/>
    <property type="match status" value="1"/>
</dbReference>
<dbReference type="SMART" id="SM00382">
    <property type="entry name" value="AAA"/>
    <property type="match status" value="1"/>
</dbReference>
<keyword evidence="8" id="KW-1185">Reference proteome</keyword>
<evidence type="ECO:0000313" key="8">
    <source>
        <dbReference type="Proteomes" id="UP000610966"/>
    </source>
</evidence>
<evidence type="ECO:0000313" key="7">
    <source>
        <dbReference type="EMBL" id="GIH68063.1"/>
    </source>
</evidence>
<proteinExistence type="inferred from homology"/>
<dbReference type="PROSITE" id="PS50893">
    <property type="entry name" value="ABC_TRANSPORTER_2"/>
    <property type="match status" value="1"/>
</dbReference>
<dbReference type="GO" id="GO:0016887">
    <property type="term" value="F:ATP hydrolysis activity"/>
    <property type="evidence" value="ECO:0007669"/>
    <property type="project" value="InterPro"/>
</dbReference>
<dbReference type="PROSITE" id="PS00211">
    <property type="entry name" value="ABC_TRANSPORTER_1"/>
    <property type="match status" value="1"/>
</dbReference>
<dbReference type="GO" id="GO:0005524">
    <property type="term" value="F:ATP binding"/>
    <property type="evidence" value="ECO:0007669"/>
    <property type="project" value="UniProtKB-KW"/>
</dbReference>
<evidence type="ECO:0000256" key="3">
    <source>
        <dbReference type="ARBA" id="ARBA00022741"/>
    </source>
</evidence>
<dbReference type="GO" id="GO:0055085">
    <property type="term" value="P:transmembrane transport"/>
    <property type="evidence" value="ECO:0007669"/>
    <property type="project" value="UniProtKB-ARBA"/>
</dbReference>
<sequence>MNSRTSNGPTPEPREAAPTLSVRGLTKVYGPRATMLRRNAHRLTAVDAVDLDIAPGTTLGLVGESGAGKSTVGRLVLRLIEPDAGKIDLLGTDIAGLSRGELRRMRAKATMIFQDPYTSLDPRMPIKDSVVEPLLVHGGHSRSERYEKALAMVRRVGLGDAHMERFPYEMSGGQLQRVAIARALITDPSFIVCDEPVAALDVSTQAQVINLLNDLQQERGISYLFISHDLRLVRLIADEVAVMRHGKLLEKGDAVRVFEEPEHEYTRELLAAIPGRSPRSRRFGGLAGCDGETGTADLRQEVA</sequence>
<dbReference type="InterPro" id="IPR017871">
    <property type="entry name" value="ABC_transporter-like_CS"/>
</dbReference>
<evidence type="ECO:0000256" key="2">
    <source>
        <dbReference type="ARBA" id="ARBA00022448"/>
    </source>
</evidence>
<keyword evidence="2" id="KW-0813">Transport</keyword>
<dbReference type="EMBL" id="BOOG01000004">
    <property type="protein sequence ID" value="GIH68063.1"/>
    <property type="molecule type" value="Genomic_DNA"/>
</dbReference>
<feature type="domain" description="ABC transporter" evidence="6">
    <location>
        <begin position="20"/>
        <end position="270"/>
    </location>
</feature>
<dbReference type="PANTHER" id="PTHR43776">
    <property type="entry name" value="TRANSPORT ATP-BINDING PROTEIN"/>
    <property type="match status" value="1"/>
</dbReference>
<gene>
    <name evidence="7" type="ORF">Mth01_03160</name>
</gene>
<feature type="region of interest" description="Disordered" evidence="5">
    <location>
        <begin position="1"/>
        <end position="20"/>
    </location>
</feature>
<dbReference type="InterPro" id="IPR027417">
    <property type="entry name" value="P-loop_NTPase"/>
</dbReference>
<evidence type="ECO:0000259" key="6">
    <source>
        <dbReference type="PROSITE" id="PS50893"/>
    </source>
</evidence>
<keyword evidence="3" id="KW-0547">Nucleotide-binding</keyword>
<protein>
    <submittedName>
        <fullName evidence="7">ABC transporter ATP-binding protein</fullName>
    </submittedName>
</protein>
<comment type="similarity">
    <text evidence="1">Belongs to the ABC transporter superfamily.</text>
</comment>
<dbReference type="InterPro" id="IPR003593">
    <property type="entry name" value="AAA+_ATPase"/>
</dbReference>
<name>A0A8J3R428_9ACTN</name>
<dbReference type="PANTHER" id="PTHR43776:SF7">
    <property type="entry name" value="D,D-DIPEPTIDE TRANSPORT ATP-BINDING PROTEIN DDPF-RELATED"/>
    <property type="match status" value="1"/>
</dbReference>
<accession>A0A8J3R428</accession>
<comment type="caution">
    <text evidence="7">The sequence shown here is derived from an EMBL/GenBank/DDBJ whole genome shotgun (WGS) entry which is preliminary data.</text>
</comment>
<organism evidence="7 8">
    <name type="scientific">Sphaerimonospora thailandensis</name>
    <dbReference type="NCBI Taxonomy" id="795644"/>
    <lineage>
        <taxon>Bacteria</taxon>
        <taxon>Bacillati</taxon>
        <taxon>Actinomycetota</taxon>
        <taxon>Actinomycetes</taxon>
        <taxon>Streptosporangiales</taxon>
        <taxon>Streptosporangiaceae</taxon>
        <taxon>Sphaerimonospora</taxon>
    </lineage>
</organism>
<reference evidence="7" key="1">
    <citation type="submission" date="2021-01" db="EMBL/GenBank/DDBJ databases">
        <title>Whole genome shotgun sequence of Sphaerimonospora thailandensis NBRC 107569.</title>
        <authorList>
            <person name="Komaki H."/>
            <person name="Tamura T."/>
        </authorList>
    </citation>
    <scope>NUCLEOTIDE SEQUENCE</scope>
    <source>
        <strain evidence="7">NBRC 107569</strain>
    </source>
</reference>
<dbReference type="Pfam" id="PF00005">
    <property type="entry name" value="ABC_tran"/>
    <property type="match status" value="1"/>
</dbReference>